<feature type="chain" id="PRO_5020404753" description="DUF5722 domain-containing protein" evidence="1">
    <location>
        <begin position="23"/>
        <end position="1032"/>
    </location>
</feature>
<comment type="caution">
    <text evidence="3">The sequence shown here is derived from an EMBL/GenBank/DDBJ whole genome shotgun (WGS) entry which is preliminary data.</text>
</comment>
<dbReference type="Pfam" id="PF18989">
    <property type="entry name" value="DUF5722"/>
    <property type="match status" value="1"/>
</dbReference>
<evidence type="ECO:0000313" key="3">
    <source>
        <dbReference type="EMBL" id="TDD25332.1"/>
    </source>
</evidence>
<dbReference type="RefSeq" id="WP_132504324.1">
    <property type="nucleotide sequence ID" value="NZ_SMKP01000006.1"/>
</dbReference>
<evidence type="ECO:0000256" key="1">
    <source>
        <dbReference type="SAM" id="SignalP"/>
    </source>
</evidence>
<dbReference type="SUPFAM" id="SSF51445">
    <property type="entry name" value="(Trans)glycosidases"/>
    <property type="match status" value="1"/>
</dbReference>
<dbReference type="Gene3D" id="3.20.20.80">
    <property type="entry name" value="Glycosidases"/>
    <property type="match status" value="1"/>
</dbReference>
<keyword evidence="4" id="KW-1185">Reference proteome</keyword>
<protein>
    <recommendedName>
        <fullName evidence="2">DUF5722 domain-containing protein</fullName>
    </recommendedName>
</protein>
<feature type="signal peptide" evidence="1">
    <location>
        <begin position="1"/>
        <end position="22"/>
    </location>
</feature>
<evidence type="ECO:0000313" key="4">
    <source>
        <dbReference type="Proteomes" id="UP000294543"/>
    </source>
</evidence>
<sequence>MRLLIALALAVPAMLVSLPAHAAASDEMTGGVTGVEVGESTVTVTGAASGPAELYALDTWQDTHTGETPVATVEAGEFRVEVPRMDGDQDRLYDKFVAVGTAGPLGEVHYADRLSFASTSQAPYPEMSGKKGLQVQMSDDAEEIGVQHAGINLALDSVMMAGPGDPGNTIEFVSQGKTYYFDRGAVAGLDAQVKPLSDNGMLVNLIVLVYNSTAPNSAARTLIHPEAELGKGTVYAFNTKTAEGEAHFTAAMEFFAQRYSRADGRYGRAWGWIVGNEIDAQQFWYNMGPQERDVFLEQYTRAMRLTWQAVRKADAAARVYTSLTHFWTGAANDDPKYTYKGRDVVDGLNALTKRQGDFDWDIAYHPYPENLFNPAFWNDKTATDGFDTMRITFKNIELLPRYLAQDHLTYGGERRRVILSEQGLNSQDYSDEELRLQAAAYAYAYYKVAFADGIDSFILHRHVDHKQEGGLRLGLWTWDEEHAAASNAGERKPVHEVFAGIDTERSLEVTEFAKEIIGISDWKDVIPGFDPAKLAVRKPPATVGVQLDAKPVAERVISGFETDTGGWRPSDNAAAVERVAAGDGHALRVRFDRDLPGWSQYAKSYKGADVLFGEPLDATRTSRLSVSIRVPENADDGFKPGNVFSAKIRVYGRDGAVAEGVGTIDPALGWNRLTLDLSRWAPREAISRVKVWVRGSVGSDWAGSYEIDRLSLAAAALPRPDRRNIDVTAATGERGQVGSTVTFTVTNRDVLPMAGKVRLTSCDGVTVDPDAMGVTGLRTGASRTFETKLTAYEPADREYPVVCASYSGQEHRVTFRLPPGAGSVPPAPDAFANLELDDTFDNAGDYQVHRAEPENKELPQVTYADGALSAAHPSEDWFGLMSSSVSPRNPAFSTAITIRKFQGDSTDMDTVYTGLVKDGRTDVVAFYVNTQKSVGFEVRGPQVPGGLAVFGVKQGVSIPDGGRFALSLVGDRAAIYADTGSGWDLVTAATLEHLPALSDPEVRAGYRYGFGVRGDAGAGPLRLDAVEGRSIS</sequence>
<dbReference type="InterPro" id="IPR017853">
    <property type="entry name" value="GH"/>
</dbReference>
<dbReference type="Proteomes" id="UP000294543">
    <property type="component" value="Unassembled WGS sequence"/>
</dbReference>
<feature type="domain" description="DUF5722" evidence="2">
    <location>
        <begin position="123"/>
        <end position="525"/>
    </location>
</feature>
<dbReference type="EMBL" id="SMKP01000006">
    <property type="protein sequence ID" value="TDD25332.1"/>
    <property type="molecule type" value="Genomic_DNA"/>
</dbReference>
<dbReference type="InterPro" id="IPR043780">
    <property type="entry name" value="DUF5722"/>
</dbReference>
<gene>
    <name evidence="3" type="ORF">E1294_03390</name>
</gene>
<dbReference type="OrthoDB" id="175224at2"/>
<reference evidence="3 4" key="1">
    <citation type="submission" date="2019-03" db="EMBL/GenBank/DDBJ databases">
        <title>Draft genome sequences of novel Actinobacteria.</title>
        <authorList>
            <person name="Sahin N."/>
            <person name="Ay H."/>
            <person name="Saygin H."/>
        </authorList>
    </citation>
    <scope>NUCLEOTIDE SEQUENCE [LARGE SCALE GENOMIC DNA]</scope>
    <source>
        <strain evidence="3 4">KC712</strain>
    </source>
</reference>
<dbReference type="AlphaFoldDB" id="A0A4R4X4W0"/>
<proteinExistence type="predicted"/>
<accession>A0A4R4X4W0</accession>
<dbReference type="Gene3D" id="2.60.120.260">
    <property type="entry name" value="Galactose-binding domain-like"/>
    <property type="match status" value="1"/>
</dbReference>
<organism evidence="3 4">
    <name type="scientific">Nonomuraea diastatica</name>
    <dbReference type="NCBI Taxonomy" id="1848329"/>
    <lineage>
        <taxon>Bacteria</taxon>
        <taxon>Bacillati</taxon>
        <taxon>Actinomycetota</taxon>
        <taxon>Actinomycetes</taxon>
        <taxon>Streptosporangiales</taxon>
        <taxon>Streptosporangiaceae</taxon>
        <taxon>Nonomuraea</taxon>
    </lineage>
</organism>
<evidence type="ECO:0000259" key="2">
    <source>
        <dbReference type="Pfam" id="PF18989"/>
    </source>
</evidence>
<keyword evidence="1" id="KW-0732">Signal</keyword>
<name>A0A4R4X4W0_9ACTN</name>